<accession>A0A381UG16</accession>
<dbReference type="EMBL" id="UINC01006230">
    <property type="protein sequence ID" value="SVA26277.1"/>
    <property type="molecule type" value="Genomic_DNA"/>
</dbReference>
<name>A0A381UG16_9ZZZZ</name>
<reference evidence="1" key="1">
    <citation type="submission" date="2018-05" db="EMBL/GenBank/DDBJ databases">
        <authorList>
            <person name="Lanie J.A."/>
            <person name="Ng W.-L."/>
            <person name="Kazmierczak K.M."/>
            <person name="Andrzejewski T.M."/>
            <person name="Davidsen T.M."/>
            <person name="Wayne K.J."/>
            <person name="Tettelin H."/>
            <person name="Glass J.I."/>
            <person name="Rusch D."/>
            <person name="Podicherti R."/>
            <person name="Tsui H.-C.T."/>
            <person name="Winkler M.E."/>
        </authorList>
    </citation>
    <scope>NUCLEOTIDE SEQUENCE</scope>
</reference>
<evidence type="ECO:0008006" key="2">
    <source>
        <dbReference type="Google" id="ProtNLM"/>
    </source>
</evidence>
<protein>
    <recommendedName>
        <fullName evidence="2">Amidinotransferase</fullName>
    </recommendedName>
</protein>
<dbReference type="SUPFAM" id="SSF55909">
    <property type="entry name" value="Pentein"/>
    <property type="match status" value="1"/>
</dbReference>
<gene>
    <name evidence="1" type="ORF">METZ01_LOCUS79131</name>
</gene>
<dbReference type="Pfam" id="PF19420">
    <property type="entry name" value="DDAH_eukar"/>
    <property type="match status" value="1"/>
</dbReference>
<organism evidence="1">
    <name type="scientific">marine metagenome</name>
    <dbReference type="NCBI Taxonomy" id="408172"/>
    <lineage>
        <taxon>unclassified sequences</taxon>
        <taxon>metagenomes</taxon>
        <taxon>ecological metagenomes</taxon>
    </lineage>
</organism>
<sequence>MKIAISKLPNNPWWGTGVISYKDNPVMRDRVIPDQGLLIRERLNLINTMKNNKLDVVELSFPKELENNKYGHDYVFIRDTFISDLNGNALLLKFSQKNRNAESQMISGYLEKLDFNIKELPNKKNMFAEGGEFYYCPKENLLFSGVTRNSISGAEEVASFLKVNELIIVETKAFHLDTVFTTVFDHDGSLCAVIVCKKLISKNSMERLDEFASSTNIKIFNIPAHDAIGSSKNIGSLAVNNLSVPGLLISSSRFSDSSVIEELDSMNIKMEVSQVSQFQLSGGSIHCLTNEL</sequence>
<dbReference type="Gene3D" id="3.75.10.10">
    <property type="entry name" value="L-arginine/glycine Amidinotransferase, Chain A"/>
    <property type="match status" value="1"/>
</dbReference>
<dbReference type="AlphaFoldDB" id="A0A381UG16"/>
<evidence type="ECO:0000313" key="1">
    <source>
        <dbReference type="EMBL" id="SVA26277.1"/>
    </source>
</evidence>
<proteinExistence type="predicted"/>